<dbReference type="AlphaFoldDB" id="A0A1A6HX55"/>
<proteinExistence type="predicted"/>
<dbReference type="Proteomes" id="UP000092124">
    <property type="component" value="Unassembled WGS sequence"/>
</dbReference>
<evidence type="ECO:0000313" key="3">
    <source>
        <dbReference type="Proteomes" id="UP000092124"/>
    </source>
</evidence>
<evidence type="ECO:0000256" key="1">
    <source>
        <dbReference type="SAM" id="MobiDB-lite"/>
    </source>
</evidence>
<keyword evidence="3" id="KW-1185">Reference proteome</keyword>
<protein>
    <submittedName>
        <fullName evidence="2">Uncharacterized protein</fullName>
    </submittedName>
</protein>
<accession>A0A1A6HX55</accession>
<reference evidence="2 3" key="1">
    <citation type="submission" date="2016-06" db="EMBL/GenBank/DDBJ databases">
        <title>The Draft Genome Sequence and Annotation of the Desert Woodrat Neotoma lepida.</title>
        <authorList>
            <person name="Campbell M."/>
            <person name="Oakeson K.F."/>
            <person name="Yandell M."/>
            <person name="Halpert J.R."/>
            <person name="Dearing D."/>
        </authorList>
    </citation>
    <scope>NUCLEOTIDE SEQUENCE [LARGE SCALE GENOMIC DNA]</scope>
    <source>
        <strain evidence="2">417</strain>
        <tissue evidence="2">Liver</tissue>
    </source>
</reference>
<organism evidence="2 3">
    <name type="scientific">Neotoma lepida</name>
    <name type="common">Desert woodrat</name>
    <dbReference type="NCBI Taxonomy" id="56216"/>
    <lineage>
        <taxon>Eukaryota</taxon>
        <taxon>Metazoa</taxon>
        <taxon>Chordata</taxon>
        <taxon>Craniata</taxon>
        <taxon>Vertebrata</taxon>
        <taxon>Euteleostomi</taxon>
        <taxon>Mammalia</taxon>
        <taxon>Eutheria</taxon>
        <taxon>Euarchontoglires</taxon>
        <taxon>Glires</taxon>
        <taxon>Rodentia</taxon>
        <taxon>Myomorpha</taxon>
        <taxon>Muroidea</taxon>
        <taxon>Cricetidae</taxon>
        <taxon>Neotominae</taxon>
        <taxon>Neotoma</taxon>
    </lineage>
</organism>
<sequence length="88" mass="9836">MISDHLSPARRGQMPKPFRVLEPMLPPAEREQPSPLHKENWPPGLVPASARKMKSPPEKRKVLDYASRSMERAALLLDSGNCAQVPVI</sequence>
<comment type="caution">
    <text evidence="2">The sequence shown here is derived from an EMBL/GenBank/DDBJ whole genome shotgun (WGS) entry which is preliminary data.</text>
</comment>
<name>A0A1A6HX55_NEOLE</name>
<dbReference type="EMBL" id="LZPO01008016">
    <property type="protein sequence ID" value="OBS82580.1"/>
    <property type="molecule type" value="Genomic_DNA"/>
</dbReference>
<gene>
    <name evidence="2" type="ORF">A6R68_23426</name>
</gene>
<feature type="compositionally biased region" description="Basic and acidic residues" evidence="1">
    <location>
        <begin position="28"/>
        <end position="40"/>
    </location>
</feature>
<evidence type="ECO:0000313" key="2">
    <source>
        <dbReference type="EMBL" id="OBS82580.1"/>
    </source>
</evidence>
<feature type="region of interest" description="Disordered" evidence="1">
    <location>
        <begin position="1"/>
        <end position="59"/>
    </location>
</feature>